<organism evidence="1 2">
    <name type="scientific">Clostridium neonatale</name>
    <dbReference type="NCBI Taxonomy" id="137838"/>
    <lineage>
        <taxon>Bacteria</taxon>
        <taxon>Bacillati</taxon>
        <taxon>Bacillota</taxon>
        <taxon>Clostridia</taxon>
        <taxon>Eubacteriales</taxon>
        <taxon>Clostridiaceae</taxon>
        <taxon>Clostridium</taxon>
    </lineage>
</organism>
<evidence type="ECO:0000313" key="2">
    <source>
        <dbReference type="Proteomes" id="UP001189143"/>
    </source>
</evidence>
<dbReference type="AlphaFoldDB" id="A0AAD1YFG7"/>
<sequence>MNFKIFRAYKIICIELNTKPSFEGLDKFRKFYLWECGNNGRR</sequence>
<reference evidence="1" key="1">
    <citation type="submission" date="2022-10" db="EMBL/GenBank/DDBJ databases">
        <authorList>
            <person name="Aires J."/>
            <person name="Mesa V."/>
        </authorList>
    </citation>
    <scope>NUCLEOTIDE SEQUENCE</scope>
    <source>
        <strain evidence="1">Clostridium neonatale JD116</strain>
    </source>
</reference>
<name>A0AAD1YFG7_9CLOT</name>
<proteinExistence type="predicted"/>
<evidence type="ECO:0000313" key="1">
    <source>
        <dbReference type="EMBL" id="CAI3625082.1"/>
    </source>
</evidence>
<comment type="caution">
    <text evidence="1">The sequence shown here is derived from an EMBL/GenBank/DDBJ whole genome shotgun (WGS) entry which is preliminary data.</text>
</comment>
<dbReference type="EMBL" id="CAMTCP010000240">
    <property type="protein sequence ID" value="CAI3625082.1"/>
    <property type="molecule type" value="Genomic_DNA"/>
</dbReference>
<protein>
    <submittedName>
        <fullName evidence="1">Uncharacterized protein</fullName>
    </submittedName>
</protein>
<dbReference type="Proteomes" id="UP001189143">
    <property type="component" value="Unassembled WGS sequence"/>
</dbReference>
<gene>
    <name evidence="1" type="ORF">CNEO2_420020</name>
</gene>
<accession>A0AAD1YFG7</accession>